<accession>A0ABP0GQX8</accession>
<feature type="region of interest" description="Disordered" evidence="7">
    <location>
        <begin position="492"/>
        <end position="598"/>
    </location>
</feature>
<comment type="subcellular location">
    <subcellularLocation>
        <location evidence="1">Membrane</location>
        <topology evidence="1">Multi-pass membrane protein</topology>
    </subcellularLocation>
</comment>
<evidence type="ECO:0000256" key="6">
    <source>
        <dbReference type="ARBA" id="ARBA00023136"/>
    </source>
</evidence>
<feature type="compositionally biased region" description="Basic and acidic residues" evidence="7">
    <location>
        <begin position="786"/>
        <end position="803"/>
    </location>
</feature>
<protein>
    <recommendedName>
        <fullName evidence="9">Amino acid transporter transmembrane domain-containing protein</fullName>
    </recommendedName>
</protein>
<evidence type="ECO:0000256" key="7">
    <source>
        <dbReference type="SAM" id="MobiDB-lite"/>
    </source>
</evidence>
<feature type="transmembrane region" description="Helical" evidence="8">
    <location>
        <begin position="120"/>
        <end position="138"/>
    </location>
</feature>
<sequence>MMESNAPYVTNLVNSIIGVSVLAMPFCMKKCGLLLGLGLLIGMSWLTYISCNMLVQSAVYKKRRTYEYLAFYTIGPSGKFLVELSMIGLMLGTCVAFYVIIGDLATQILSNFVGASAIQLRTYAIVFCALCVALPLGLMKNLSVLGFIGFFSLIFYCIFVCVMFANSLSSGLLTFDWIHKIELFKPSGVFQCLPIFGLAYACQCQLFVVYDSLENVSIMRMENIVVTSLKIVTSVYCMVAILGYQSFLDQVEGNVLKNFSPNVMLELIKLGFAVSVVVGFPLMIFPCRQSIHTLFFSKQPGDGIATTTYIEPFTFKAITLCIVLSTMMVAVFIPNVETILGLTGATMGSFICFIFPGIIFSKASPKGDTNISKFVLGIGCILLVVCTYSNVYSAINQSYLAPKQNLPVKGDVVIVPHEQFLKEAGEKVDEIIPEPTKPPLAEVVDNEHRHEPANPLPPDLEELKDGKEVAQEVANDGANDKPDSIAMKPAQEERDFAEDRNDPKQHNSIEDKEDDPDDKKDLERDVPDTMDQEVQNILPEKDLQSDNINPNQVETAEENIEENDSRGNMDHAEELAVKKEDVRKTDNSVDENELLDKIREQQKKQHELLEKQEKLIKALEDQHRKDPAKTAEEGGGKLEGDLKAEEEAADPVEKARKPAETDLASDLTLQDEKRKEPSSDVDVRKDVHKEEPAKQVDVLPPDDENKVKRSKEKLKEDQALKVAEPVHGGKAAEEDRRDPRDLKGPDEENKVARGDGEEDTKDEDPKKKENLEDVGVDLKNVDIQGDEDKRKKDAEDNDLNLEKKPKARDLKSLDVDAIEAQLT</sequence>
<feature type="region of interest" description="Disordered" evidence="7">
    <location>
        <begin position="614"/>
        <end position="803"/>
    </location>
</feature>
<feature type="transmembrane region" description="Helical" evidence="8">
    <location>
        <begin position="7"/>
        <end position="26"/>
    </location>
</feature>
<organism evidence="10 11">
    <name type="scientific">Clavelina lepadiformis</name>
    <name type="common">Light-bulb sea squirt</name>
    <name type="synonym">Ascidia lepadiformis</name>
    <dbReference type="NCBI Taxonomy" id="159417"/>
    <lineage>
        <taxon>Eukaryota</taxon>
        <taxon>Metazoa</taxon>
        <taxon>Chordata</taxon>
        <taxon>Tunicata</taxon>
        <taxon>Ascidiacea</taxon>
        <taxon>Aplousobranchia</taxon>
        <taxon>Clavelinidae</taxon>
        <taxon>Clavelina</taxon>
    </lineage>
</organism>
<evidence type="ECO:0000256" key="5">
    <source>
        <dbReference type="ARBA" id="ARBA00022989"/>
    </source>
</evidence>
<feature type="transmembrane region" description="Helical" evidence="8">
    <location>
        <begin position="188"/>
        <end position="213"/>
    </location>
</feature>
<evidence type="ECO:0000259" key="9">
    <source>
        <dbReference type="Pfam" id="PF01490"/>
    </source>
</evidence>
<keyword evidence="6 8" id="KW-0472">Membrane</keyword>
<keyword evidence="5 8" id="KW-1133">Transmembrane helix</keyword>
<name>A0ABP0GQX8_CLALP</name>
<evidence type="ECO:0000313" key="10">
    <source>
        <dbReference type="EMBL" id="CAK8693301.1"/>
    </source>
</evidence>
<feature type="compositionally biased region" description="Basic and acidic residues" evidence="7">
    <location>
        <begin position="703"/>
        <end position="719"/>
    </location>
</feature>
<feature type="compositionally biased region" description="Basic and acidic residues" evidence="7">
    <location>
        <begin position="492"/>
        <end position="510"/>
    </location>
</feature>
<proteinExistence type="predicted"/>
<feature type="compositionally biased region" description="Basic and acidic residues" evidence="7">
    <location>
        <begin position="730"/>
        <end position="755"/>
    </location>
</feature>
<dbReference type="Proteomes" id="UP001642483">
    <property type="component" value="Unassembled WGS sequence"/>
</dbReference>
<keyword evidence="11" id="KW-1185">Reference proteome</keyword>
<evidence type="ECO:0000256" key="3">
    <source>
        <dbReference type="ARBA" id="ARBA00022692"/>
    </source>
</evidence>
<dbReference type="EMBL" id="CAWYQH010000130">
    <property type="protein sequence ID" value="CAK8693301.1"/>
    <property type="molecule type" value="Genomic_DNA"/>
</dbReference>
<evidence type="ECO:0000313" key="11">
    <source>
        <dbReference type="Proteomes" id="UP001642483"/>
    </source>
</evidence>
<dbReference type="Pfam" id="PF01490">
    <property type="entry name" value="Aa_trans"/>
    <property type="match status" value="1"/>
</dbReference>
<feature type="compositionally biased region" description="Basic and acidic residues" evidence="7">
    <location>
        <begin position="614"/>
        <end position="660"/>
    </location>
</feature>
<evidence type="ECO:0000256" key="4">
    <source>
        <dbReference type="ARBA" id="ARBA00022970"/>
    </source>
</evidence>
<feature type="transmembrane region" description="Helical" evidence="8">
    <location>
        <begin position="373"/>
        <end position="395"/>
    </location>
</feature>
<reference evidence="10 11" key="1">
    <citation type="submission" date="2024-02" db="EMBL/GenBank/DDBJ databases">
        <authorList>
            <person name="Daric V."/>
            <person name="Darras S."/>
        </authorList>
    </citation>
    <scope>NUCLEOTIDE SEQUENCE [LARGE SCALE GENOMIC DNA]</scope>
</reference>
<feature type="transmembrane region" description="Helical" evidence="8">
    <location>
        <begin position="32"/>
        <end position="59"/>
    </location>
</feature>
<feature type="transmembrane region" description="Helical" evidence="8">
    <location>
        <begin position="145"/>
        <end position="168"/>
    </location>
</feature>
<feature type="compositionally biased region" description="Basic and acidic residues" evidence="7">
    <location>
        <begin position="563"/>
        <end position="587"/>
    </location>
</feature>
<feature type="domain" description="Amino acid transporter transmembrane" evidence="9">
    <location>
        <begin position="9"/>
        <end position="377"/>
    </location>
</feature>
<dbReference type="PANTHER" id="PTHR22950:SF646">
    <property type="entry name" value="SODIUM-COUPLED NEUTRAL AMINO ACID TRANSPORTER 10-RELATED"/>
    <property type="match status" value="1"/>
</dbReference>
<evidence type="ECO:0000256" key="8">
    <source>
        <dbReference type="SAM" id="Phobius"/>
    </source>
</evidence>
<evidence type="ECO:0000256" key="1">
    <source>
        <dbReference type="ARBA" id="ARBA00004141"/>
    </source>
</evidence>
<dbReference type="InterPro" id="IPR013057">
    <property type="entry name" value="AA_transpt_TM"/>
</dbReference>
<feature type="transmembrane region" description="Helical" evidence="8">
    <location>
        <begin position="313"/>
        <end position="333"/>
    </location>
</feature>
<comment type="caution">
    <text evidence="10">The sequence shown here is derived from an EMBL/GenBank/DDBJ whole genome shotgun (WGS) entry which is preliminary data.</text>
</comment>
<dbReference type="PANTHER" id="PTHR22950">
    <property type="entry name" value="AMINO ACID TRANSPORTER"/>
    <property type="match status" value="1"/>
</dbReference>
<keyword evidence="4" id="KW-0029">Amino-acid transport</keyword>
<feature type="compositionally biased region" description="Basic and acidic residues" evidence="7">
    <location>
        <begin position="670"/>
        <end position="694"/>
    </location>
</feature>
<feature type="transmembrane region" description="Helical" evidence="8">
    <location>
        <begin position="339"/>
        <end position="361"/>
    </location>
</feature>
<feature type="transmembrane region" description="Helical" evidence="8">
    <location>
        <begin position="225"/>
        <end position="247"/>
    </location>
</feature>
<feature type="compositionally biased region" description="Polar residues" evidence="7">
    <location>
        <begin position="545"/>
        <end position="554"/>
    </location>
</feature>
<feature type="transmembrane region" description="Helical" evidence="8">
    <location>
        <begin position="267"/>
        <end position="285"/>
    </location>
</feature>
<keyword evidence="2" id="KW-0813">Transport</keyword>
<evidence type="ECO:0000256" key="2">
    <source>
        <dbReference type="ARBA" id="ARBA00022448"/>
    </source>
</evidence>
<feature type="transmembrane region" description="Helical" evidence="8">
    <location>
        <begin position="80"/>
        <end position="100"/>
    </location>
</feature>
<feature type="compositionally biased region" description="Basic and acidic residues" evidence="7">
    <location>
        <begin position="517"/>
        <end position="527"/>
    </location>
</feature>
<gene>
    <name evidence="10" type="ORF">CVLEPA_LOCUS26597</name>
</gene>
<keyword evidence="3 8" id="KW-0812">Transmembrane</keyword>